<evidence type="ECO:0000259" key="1">
    <source>
        <dbReference type="PROSITE" id="PS50106"/>
    </source>
</evidence>
<comment type="caution">
    <text evidence="2">The sequence shown here is derived from an EMBL/GenBank/DDBJ whole genome shotgun (WGS) entry which is preliminary data.</text>
</comment>
<dbReference type="Pfam" id="PF19238">
    <property type="entry name" value="Radical_SAM_2"/>
    <property type="match status" value="1"/>
</dbReference>
<dbReference type="PROSITE" id="PS50106">
    <property type="entry name" value="PDZ"/>
    <property type="match status" value="1"/>
</dbReference>
<organism evidence="2 3">
    <name type="scientific">Moryella indoligenes</name>
    <dbReference type="NCBI Taxonomy" id="371674"/>
    <lineage>
        <taxon>Bacteria</taxon>
        <taxon>Bacillati</taxon>
        <taxon>Bacillota</taxon>
        <taxon>Clostridia</taxon>
        <taxon>Lachnospirales</taxon>
        <taxon>Lachnospiraceae</taxon>
        <taxon>Moryella</taxon>
    </lineage>
</organism>
<dbReference type="InterPro" id="IPR007549">
    <property type="entry name" value="DUF512"/>
</dbReference>
<dbReference type="SUPFAM" id="SSF102114">
    <property type="entry name" value="Radical SAM enzymes"/>
    <property type="match status" value="1"/>
</dbReference>
<proteinExistence type="predicted"/>
<protein>
    <submittedName>
        <fullName evidence="2">Radical SAM enzyme (TIGR03279 family)</fullName>
    </submittedName>
</protein>
<sequence>MSRDKGHLIAAVEPGSAAEELEIRAGDRLLSVNGKRIEDVFDYRYQVNAECVTLLILKPNGEEWELEIENGCEDPGLVFENGLMSDYRSCSNGCIFCFIDQMPKGMRDTLYFKDDDSRLSFLQGNYITLTNMQEKDIRHIIDYRLEPINISVHTTNPELRKRMLHNRFAGEKLRFIGELYEAGIEMNGQIVLCKGWNDGAELERTVRDLLEYAPVMQSVSVVPVGLTDYRDKLCPLEPILKEDAAQTIDIVERFQREAVRRCGLHFIHASDEFYLTAERELPEAGRYDGYLQLENGVGMLRLLTEEVDEALSVLEPLGITETVSSISGMLAAPSVGRELQKIAARLPEKKLLFYPLVNHFFGERITVTGLLTGRDILDGLRGKELGDRLLLPQCIFRSGEEVLLDDMTREQLEHELGVRCVIIGSSGSDLVNAVNDPDYVNDPVHGEYELPEDETVILNDEGEEEAVLLSAETEEIDTDMKDAELLREEGERL</sequence>
<evidence type="ECO:0000313" key="3">
    <source>
        <dbReference type="Proteomes" id="UP001241537"/>
    </source>
</evidence>
<dbReference type="InterPro" id="IPR058240">
    <property type="entry name" value="rSAM_sf"/>
</dbReference>
<dbReference type="AlphaFoldDB" id="A0AAE4AKK5"/>
<dbReference type="SMART" id="SM00228">
    <property type="entry name" value="PDZ"/>
    <property type="match status" value="1"/>
</dbReference>
<reference evidence="2" key="1">
    <citation type="submission" date="2023-07" db="EMBL/GenBank/DDBJ databases">
        <title>Genomic Encyclopedia of Type Strains, Phase IV (KMG-IV): sequencing the most valuable type-strain genomes for metagenomic binning, comparative biology and taxonomic classification.</title>
        <authorList>
            <person name="Goeker M."/>
        </authorList>
    </citation>
    <scope>NUCLEOTIDE SEQUENCE</scope>
    <source>
        <strain evidence="2">DSM 19659</strain>
    </source>
</reference>
<dbReference type="Pfam" id="PF04459">
    <property type="entry name" value="DUF512"/>
    <property type="match status" value="1"/>
</dbReference>
<dbReference type="InterPro" id="IPR041489">
    <property type="entry name" value="PDZ_6"/>
</dbReference>
<dbReference type="EMBL" id="JAUSTO010000005">
    <property type="protein sequence ID" value="MDQ0152334.1"/>
    <property type="molecule type" value="Genomic_DNA"/>
</dbReference>
<dbReference type="InterPro" id="IPR036034">
    <property type="entry name" value="PDZ_sf"/>
</dbReference>
<dbReference type="Proteomes" id="UP001241537">
    <property type="component" value="Unassembled WGS sequence"/>
</dbReference>
<accession>A0AAE4AKK5</accession>
<dbReference type="Gene3D" id="3.20.20.70">
    <property type="entry name" value="Aldolase class I"/>
    <property type="match status" value="1"/>
</dbReference>
<dbReference type="InterPro" id="IPR013785">
    <property type="entry name" value="Aldolase_TIM"/>
</dbReference>
<dbReference type="InterPro" id="IPR045375">
    <property type="entry name" value="Put_radical_SAM-like_N"/>
</dbReference>
<dbReference type="SUPFAM" id="SSF50156">
    <property type="entry name" value="PDZ domain-like"/>
    <property type="match status" value="1"/>
</dbReference>
<dbReference type="InterPro" id="IPR001478">
    <property type="entry name" value="PDZ"/>
</dbReference>
<dbReference type="RefSeq" id="WP_307253955.1">
    <property type="nucleotide sequence ID" value="NZ_JAUSTO010000005.1"/>
</dbReference>
<keyword evidence="3" id="KW-1185">Reference proteome</keyword>
<feature type="domain" description="PDZ" evidence="1">
    <location>
        <begin position="1"/>
        <end position="40"/>
    </location>
</feature>
<name>A0AAE4AKK5_9FIRM</name>
<dbReference type="Pfam" id="PF17820">
    <property type="entry name" value="PDZ_6"/>
    <property type="match status" value="1"/>
</dbReference>
<evidence type="ECO:0000313" key="2">
    <source>
        <dbReference type="EMBL" id="MDQ0152334.1"/>
    </source>
</evidence>
<gene>
    <name evidence="2" type="ORF">J2S20_001023</name>
</gene>
<dbReference type="Gene3D" id="2.30.42.10">
    <property type="match status" value="1"/>
</dbReference>